<gene>
    <name evidence="2" type="ORF">CLA01_38220</name>
</gene>
<dbReference type="InterPro" id="IPR045391">
    <property type="entry name" value="DUF6520"/>
</dbReference>
<accession>A0A511YEX7</accession>
<dbReference type="EMBL" id="BJYI01000020">
    <property type="protein sequence ID" value="GEN73750.1"/>
    <property type="molecule type" value="Genomic_DNA"/>
</dbReference>
<dbReference type="RefSeq" id="WP_111960581.1">
    <property type="nucleotide sequence ID" value="NZ_BJYI01000020.1"/>
</dbReference>
<reference evidence="2 3" key="1">
    <citation type="submission" date="2019-07" db="EMBL/GenBank/DDBJ databases">
        <title>Whole genome shotgun sequence of Chryseobacterium lathyri NBRC 105250.</title>
        <authorList>
            <person name="Hosoyama A."/>
            <person name="Uohara A."/>
            <person name="Ohji S."/>
            <person name="Ichikawa N."/>
        </authorList>
    </citation>
    <scope>NUCLEOTIDE SEQUENCE [LARGE SCALE GENOMIC DNA]</scope>
    <source>
        <strain evidence="2 3">NBRC 105250</strain>
    </source>
</reference>
<keyword evidence="1" id="KW-0732">Signal</keyword>
<dbReference type="AlphaFoldDB" id="A0A511YEX7"/>
<feature type="chain" id="PRO_5021964284" evidence="1">
    <location>
        <begin position="24"/>
        <end position="84"/>
    </location>
</feature>
<name>A0A511YEX7_9FLAO</name>
<organism evidence="2 3">
    <name type="scientific">Chryseobacterium lathyri</name>
    <dbReference type="NCBI Taxonomy" id="395933"/>
    <lineage>
        <taxon>Bacteria</taxon>
        <taxon>Pseudomonadati</taxon>
        <taxon>Bacteroidota</taxon>
        <taxon>Flavobacteriia</taxon>
        <taxon>Flavobacteriales</taxon>
        <taxon>Weeksellaceae</taxon>
        <taxon>Chryseobacterium group</taxon>
        <taxon>Chryseobacterium</taxon>
    </lineage>
</organism>
<evidence type="ECO:0000256" key="1">
    <source>
        <dbReference type="SAM" id="SignalP"/>
    </source>
</evidence>
<dbReference type="Pfam" id="PF20130">
    <property type="entry name" value="DUF6520"/>
    <property type="match status" value="1"/>
</dbReference>
<protein>
    <submittedName>
        <fullName evidence="2">Uncharacterized protein</fullName>
    </submittedName>
</protein>
<feature type="signal peptide" evidence="1">
    <location>
        <begin position="1"/>
        <end position="23"/>
    </location>
</feature>
<dbReference type="OrthoDB" id="1264600at2"/>
<evidence type="ECO:0000313" key="2">
    <source>
        <dbReference type="EMBL" id="GEN73750.1"/>
    </source>
</evidence>
<dbReference type="Proteomes" id="UP000321150">
    <property type="component" value="Unassembled WGS sequence"/>
</dbReference>
<comment type="caution">
    <text evidence="2">The sequence shown here is derived from an EMBL/GenBank/DDBJ whole genome shotgun (WGS) entry which is preliminary data.</text>
</comment>
<evidence type="ECO:0000313" key="3">
    <source>
        <dbReference type="Proteomes" id="UP000321150"/>
    </source>
</evidence>
<sequence>MKRFKKMVLPVAIVMIAAVGAFATNSTKKTAMHDGYRYDELSETCVNTEIQCSDVQTSFICTDGSANQLRQINGTGCPDFLYKP</sequence>
<proteinExistence type="predicted"/>